<keyword evidence="6" id="KW-1185">Reference proteome</keyword>
<feature type="chain" id="PRO_5010481021" evidence="4">
    <location>
        <begin position="28"/>
        <end position="154"/>
    </location>
</feature>
<dbReference type="Pfam" id="PF01230">
    <property type="entry name" value="HIT"/>
    <property type="match status" value="1"/>
</dbReference>
<evidence type="ECO:0000313" key="9">
    <source>
        <dbReference type="RefSeq" id="XP_026679645.1"/>
    </source>
</evidence>
<protein>
    <submittedName>
        <fullName evidence="7">Uncharacterized protein LOC103508380 isoform X1</fullName>
    </submittedName>
    <submittedName>
        <fullName evidence="9">Uncharacterized protein LOC103508380 isoform X2</fullName>
    </submittedName>
    <submittedName>
        <fullName evidence="8">Uncharacterized protein LOC103508380 isoform X4</fullName>
    </submittedName>
</protein>
<evidence type="ECO:0000259" key="5">
    <source>
        <dbReference type="PROSITE" id="PS51084"/>
    </source>
</evidence>
<dbReference type="STRING" id="121845.A0A1S4EDX2"/>
<dbReference type="RefSeq" id="XP_026679645.1">
    <property type="nucleotide sequence ID" value="XM_026823844.1"/>
</dbReference>
<dbReference type="PRINTS" id="PR00332">
    <property type="entry name" value="HISTRIAD"/>
</dbReference>
<dbReference type="KEGG" id="dci:103508380"/>
<dbReference type="Gene3D" id="3.30.428.10">
    <property type="entry name" value="HIT-like"/>
    <property type="match status" value="1"/>
</dbReference>
<dbReference type="CDD" id="cd01276">
    <property type="entry name" value="PKCI_related"/>
    <property type="match status" value="1"/>
</dbReference>
<evidence type="ECO:0000313" key="7">
    <source>
        <dbReference type="RefSeq" id="XP_017300441.1"/>
    </source>
</evidence>
<dbReference type="InterPro" id="IPR036265">
    <property type="entry name" value="HIT-like_sf"/>
</dbReference>
<organism evidence="6 7">
    <name type="scientific">Diaphorina citri</name>
    <name type="common">Asian citrus psyllid</name>
    <dbReference type="NCBI Taxonomy" id="121845"/>
    <lineage>
        <taxon>Eukaryota</taxon>
        <taxon>Metazoa</taxon>
        <taxon>Ecdysozoa</taxon>
        <taxon>Arthropoda</taxon>
        <taxon>Hexapoda</taxon>
        <taxon>Insecta</taxon>
        <taxon>Pterygota</taxon>
        <taxon>Neoptera</taxon>
        <taxon>Paraneoptera</taxon>
        <taxon>Hemiptera</taxon>
        <taxon>Sternorrhyncha</taxon>
        <taxon>Psylloidea</taxon>
        <taxon>Psyllidae</taxon>
        <taxon>Diaphorininae</taxon>
        <taxon>Diaphorina</taxon>
    </lineage>
</organism>
<accession>A0A1S4EDX2</accession>
<dbReference type="Proteomes" id="UP000079169">
    <property type="component" value="Unplaced"/>
</dbReference>
<feature type="signal peptide" evidence="4">
    <location>
        <begin position="1"/>
        <end position="27"/>
    </location>
</feature>
<dbReference type="PROSITE" id="PS51084">
    <property type="entry name" value="HIT_2"/>
    <property type="match status" value="1"/>
</dbReference>
<evidence type="ECO:0000313" key="8">
    <source>
        <dbReference type="RefSeq" id="XP_017300498.1"/>
    </source>
</evidence>
<dbReference type="RefSeq" id="XP_017300498.1">
    <property type="nucleotide sequence ID" value="XM_017445009.1"/>
</dbReference>
<dbReference type="PaxDb" id="121845-A0A1S4EDX2"/>
<evidence type="ECO:0000256" key="1">
    <source>
        <dbReference type="PIRSR" id="PIRSR601310-1"/>
    </source>
</evidence>
<evidence type="ECO:0000256" key="2">
    <source>
        <dbReference type="PIRSR" id="PIRSR601310-3"/>
    </source>
</evidence>
<dbReference type="AlphaFoldDB" id="A0A1S4EDX2"/>
<dbReference type="GO" id="GO:0003824">
    <property type="term" value="F:catalytic activity"/>
    <property type="evidence" value="ECO:0007669"/>
    <property type="project" value="InterPro"/>
</dbReference>
<proteinExistence type="predicted"/>
<dbReference type="PANTHER" id="PTHR23089">
    <property type="entry name" value="HISTIDINE TRIAD HIT PROTEIN"/>
    <property type="match status" value="1"/>
</dbReference>
<keyword evidence="4" id="KW-0732">Signal</keyword>
<reference evidence="7 8" key="1">
    <citation type="submission" date="2025-04" db="UniProtKB">
        <authorList>
            <consortium name="RefSeq"/>
        </authorList>
    </citation>
    <scope>IDENTIFICATION</scope>
</reference>
<dbReference type="InterPro" id="IPR011146">
    <property type="entry name" value="HIT-like"/>
</dbReference>
<gene>
    <name evidence="7 8 9" type="primary">LOC103508380</name>
</gene>
<evidence type="ECO:0000256" key="3">
    <source>
        <dbReference type="PROSITE-ProRule" id="PRU00464"/>
    </source>
</evidence>
<feature type="short sequence motif" description="Histidine triad motif" evidence="2 3">
    <location>
        <begin position="138"/>
        <end position="142"/>
    </location>
</feature>
<evidence type="ECO:0000256" key="4">
    <source>
        <dbReference type="SAM" id="SignalP"/>
    </source>
</evidence>
<sequence>MLLRTFPAGNSALVALVIQLTWYVAQSSGGEQKQSVTQKLKHRNNGLFDKIVRKEVPCDFLHEDDLCVAFDDINPQAPEHFLVLPKKKIVSLSLAADEDAKILGHLMIVAKKVAAKKLIRNYRVVVNNGWEAVQFSGHLHLHVLGGRPLHWPPG</sequence>
<evidence type="ECO:0000313" key="6">
    <source>
        <dbReference type="Proteomes" id="UP000079169"/>
    </source>
</evidence>
<dbReference type="RefSeq" id="XP_017300441.1">
    <property type="nucleotide sequence ID" value="XM_017444952.2"/>
</dbReference>
<feature type="domain" description="HIT" evidence="5">
    <location>
        <begin position="47"/>
        <end position="154"/>
    </location>
</feature>
<name>A0A1S4EDX2_DIACI</name>
<dbReference type="SUPFAM" id="SSF54197">
    <property type="entry name" value="HIT-like"/>
    <property type="match status" value="1"/>
</dbReference>
<dbReference type="GeneID" id="103508380"/>
<feature type="active site" description="Tele-AMP-histidine intermediate" evidence="1">
    <location>
        <position position="140"/>
    </location>
</feature>
<dbReference type="InterPro" id="IPR001310">
    <property type="entry name" value="Histidine_triad_HIT"/>
</dbReference>